<dbReference type="Proteomes" id="UP000197717">
    <property type="component" value="Chromosome"/>
</dbReference>
<evidence type="ECO:0000313" key="2">
    <source>
        <dbReference type="Proteomes" id="UP000197717"/>
    </source>
</evidence>
<dbReference type="RefSeq" id="WP_088768264.1">
    <property type="nucleotide sequence ID" value="NZ_CP022133.1"/>
</dbReference>
<gene>
    <name evidence="1" type="ORF">CEW91_06820</name>
</gene>
<reference evidence="1 2" key="1">
    <citation type="submission" date="2017-06" db="EMBL/GenBank/DDBJ databases">
        <title>Complete genome sequence of Idiomarina piscisalsi strain 10PY1A isolated from soil of Soudi Arabia.</title>
        <authorList>
            <person name="Kim M.-C."/>
            <person name="Jung B.K."/>
            <person name="Budiyanto F."/>
            <person name="Nzila A."/>
            <person name="Shin J.-H."/>
        </authorList>
    </citation>
    <scope>NUCLEOTIDE SEQUENCE [LARGE SCALE GENOMIC DNA]</scope>
    <source>
        <strain evidence="1 2">10PY1A</strain>
    </source>
</reference>
<accession>A0ABM6LTW3</accession>
<organism evidence="1 2">
    <name type="scientific">Idiomarina piscisalsi</name>
    <dbReference type="NCBI Taxonomy" id="1096243"/>
    <lineage>
        <taxon>Bacteria</taxon>
        <taxon>Pseudomonadati</taxon>
        <taxon>Pseudomonadota</taxon>
        <taxon>Gammaproteobacteria</taxon>
        <taxon>Alteromonadales</taxon>
        <taxon>Idiomarinaceae</taxon>
        <taxon>Idiomarina</taxon>
    </lineage>
</organism>
<dbReference type="EMBL" id="CP022133">
    <property type="protein sequence ID" value="ASG65867.1"/>
    <property type="molecule type" value="Genomic_DNA"/>
</dbReference>
<keyword evidence="2" id="KW-1185">Reference proteome</keyword>
<protein>
    <submittedName>
        <fullName evidence="1">Uncharacterized protein</fullName>
    </submittedName>
</protein>
<name>A0ABM6LTW3_9GAMM</name>
<sequence>MLVSFNTVLDFICLAEPNQLKRKEIVEINKVKPFTHYQVCEFNRLRIKPESVVNTKDYIRFVVSKQINEFDWKEYELFMQATHEGVTVSMEIRGKSVVIHDSNGSEQGFETVFIFLEMVGSEMGWHKHLEDLLNIKVMYIGQTEITDGPYLRFDVHEKISKVANDIISNRPEKEVIVKLMSFQPPFARVMMLPEIASDDSRSDWMPGNGLLEDVPKEDWKTVIEGTLIKYFYPEFNVHYRDNFPSDKHTKYKYFYEKNIRSVCVELHEEYRAYITNSGKVGPKRIRLIEYALKKDDSGVMLVDNSNQMSDSFYEAISPNK</sequence>
<proteinExistence type="predicted"/>
<evidence type="ECO:0000313" key="1">
    <source>
        <dbReference type="EMBL" id="ASG65867.1"/>
    </source>
</evidence>